<dbReference type="AlphaFoldDB" id="A0A8H5F888"/>
<name>A0A8H5F888_9AGAR</name>
<dbReference type="EMBL" id="JAACJJ010000014">
    <property type="protein sequence ID" value="KAF5327374.1"/>
    <property type="molecule type" value="Genomic_DNA"/>
</dbReference>
<keyword evidence="2" id="KW-1185">Reference proteome</keyword>
<gene>
    <name evidence="1" type="ORF">D9619_003890</name>
</gene>
<evidence type="ECO:0000313" key="1">
    <source>
        <dbReference type="EMBL" id="KAF5327374.1"/>
    </source>
</evidence>
<organism evidence="1 2">
    <name type="scientific">Psilocybe cf. subviscida</name>
    <dbReference type="NCBI Taxonomy" id="2480587"/>
    <lineage>
        <taxon>Eukaryota</taxon>
        <taxon>Fungi</taxon>
        <taxon>Dikarya</taxon>
        <taxon>Basidiomycota</taxon>
        <taxon>Agaricomycotina</taxon>
        <taxon>Agaricomycetes</taxon>
        <taxon>Agaricomycetidae</taxon>
        <taxon>Agaricales</taxon>
        <taxon>Agaricineae</taxon>
        <taxon>Strophariaceae</taxon>
        <taxon>Psilocybe</taxon>
    </lineage>
</organism>
<accession>A0A8H5F888</accession>
<proteinExistence type="predicted"/>
<comment type="caution">
    <text evidence="1">The sequence shown here is derived from an EMBL/GenBank/DDBJ whole genome shotgun (WGS) entry which is preliminary data.</text>
</comment>
<sequence>MPEGKFIPELAIDNNDEVYGPLPQVPSPTNAQQPLDGRSFEGIGYRLLEVVRGFFGYAFSWVISDASAGTIENASSGARRRRAGDTVLDDDELHHGIQALMQHDSSTSGTLNLHTPECRYSFAGLGPYPLNGSTAGGHESLPAYNAPDINPLFGPAVSEAPGLRVPTHSSPFGQQGLISNGDDGHEAASQERLWFVPEALGLFLLCVLYFDILRHVFSFIHLTRK</sequence>
<reference evidence="1 2" key="1">
    <citation type="journal article" date="2020" name="ISME J.">
        <title>Uncovering the hidden diversity of litter-decomposition mechanisms in mushroom-forming fungi.</title>
        <authorList>
            <person name="Floudas D."/>
            <person name="Bentzer J."/>
            <person name="Ahren D."/>
            <person name="Johansson T."/>
            <person name="Persson P."/>
            <person name="Tunlid A."/>
        </authorList>
    </citation>
    <scope>NUCLEOTIDE SEQUENCE [LARGE SCALE GENOMIC DNA]</scope>
    <source>
        <strain evidence="1 2">CBS 101986</strain>
    </source>
</reference>
<evidence type="ECO:0000313" key="2">
    <source>
        <dbReference type="Proteomes" id="UP000567179"/>
    </source>
</evidence>
<dbReference type="Proteomes" id="UP000567179">
    <property type="component" value="Unassembled WGS sequence"/>
</dbReference>
<protein>
    <submittedName>
        <fullName evidence="1">Uncharacterized protein</fullName>
    </submittedName>
</protein>